<reference evidence="3" key="1">
    <citation type="journal article" date="2019" name="Int. J. Syst. Evol. Microbiol.">
        <title>The Global Catalogue of Microorganisms (GCM) 10K type strain sequencing project: providing services to taxonomists for standard genome sequencing and annotation.</title>
        <authorList>
            <consortium name="The Broad Institute Genomics Platform"/>
            <consortium name="The Broad Institute Genome Sequencing Center for Infectious Disease"/>
            <person name="Wu L."/>
            <person name="Ma J."/>
        </authorList>
    </citation>
    <scope>NUCLEOTIDE SEQUENCE [LARGE SCALE GENOMIC DNA]</scope>
    <source>
        <strain evidence="3">JCM 6242</strain>
    </source>
</reference>
<evidence type="ECO:0000259" key="1">
    <source>
        <dbReference type="Pfam" id="PF00149"/>
    </source>
</evidence>
<dbReference type="PANTHER" id="PTHR12849">
    <property type="entry name" value="RNA LARIAT DEBRANCHING ENZYME"/>
    <property type="match status" value="1"/>
</dbReference>
<protein>
    <recommendedName>
        <fullName evidence="1">Calcineurin-like phosphoesterase domain-containing protein</fullName>
    </recommendedName>
</protein>
<keyword evidence="3" id="KW-1185">Reference proteome</keyword>
<dbReference type="SUPFAM" id="SSF56300">
    <property type="entry name" value="Metallo-dependent phosphatases"/>
    <property type="match status" value="1"/>
</dbReference>
<dbReference type="RefSeq" id="WP_344968958.1">
    <property type="nucleotide sequence ID" value="NZ_BAAAVI010000007.1"/>
</dbReference>
<evidence type="ECO:0000313" key="2">
    <source>
        <dbReference type="EMBL" id="GAA2855676.1"/>
    </source>
</evidence>
<gene>
    <name evidence="2" type="ORF">GCM10010517_13880</name>
</gene>
<dbReference type="EMBL" id="BAAAVI010000007">
    <property type="protein sequence ID" value="GAA2855676.1"/>
    <property type="molecule type" value="Genomic_DNA"/>
</dbReference>
<dbReference type="PANTHER" id="PTHR12849:SF0">
    <property type="entry name" value="LARIAT DEBRANCHING ENZYME"/>
    <property type="match status" value="1"/>
</dbReference>
<comment type="caution">
    <text evidence="2">The sequence shown here is derived from an EMBL/GenBank/DDBJ whole genome shotgun (WGS) entry which is preliminary data.</text>
</comment>
<dbReference type="InterPro" id="IPR029052">
    <property type="entry name" value="Metallo-depent_PP-like"/>
</dbReference>
<sequence length="264" mass="28672">MRFAVIGDIHGNFAEADAIIRRHAGPVDAIFSVGDAEPNRTEAESLGVGGPAKHRKVGDFPEFAGGLRTMSAPVYFIGGNHEPWPSLDAHGPGEWAPGFHFLGRSGVREIAGLRVAFLSGVYSRYFSEPDEPPAITPERLKEYGYFTRPHVKHLLSQARGKKIDLFITHDWPSGLSYRHHGKIPVGRDHIRALTDALAPQVHVCGHMHAPFRERIGVTDVICLSQVIYGVDAVAVLELTPDGVLKEGPLTDRSSQHMGGVPTGG</sequence>
<dbReference type="InterPro" id="IPR004843">
    <property type="entry name" value="Calcineurin-like_PHP"/>
</dbReference>
<organism evidence="2 3">
    <name type="scientific">Streptosporangium fragile</name>
    <dbReference type="NCBI Taxonomy" id="46186"/>
    <lineage>
        <taxon>Bacteria</taxon>
        <taxon>Bacillati</taxon>
        <taxon>Actinomycetota</taxon>
        <taxon>Actinomycetes</taxon>
        <taxon>Streptosporangiales</taxon>
        <taxon>Streptosporangiaceae</taxon>
        <taxon>Streptosporangium</taxon>
    </lineage>
</organism>
<dbReference type="Pfam" id="PF00149">
    <property type="entry name" value="Metallophos"/>
    <property type="match status" value="1"/>
</dbReference>
<dbReference type="Gene3D" id="3.60.21.10">
    <property type="match status" value="1"/>
</dbReference>
<accession>A0ABP6I8Z7</accession>
<evidence type="ECO:0000313" key="3">
    <source>
        <dbReference type="Proteomes" id="UP001500831"/>
    </source>
</evidence>
<feature type="domain" description="Calcineurin-like phosphoesterase" evidence="1">
    <location>
        <begin position="1"/>
        <end position="210"/>
    </location>
</feature>
<name>A0ABP6I8Z7_9ACTN</name>
<dbReference type="Proteomes" id="UP001500831">
    <property type="component" value="Unassembled WGS sequence"/>
</dbReference>
<proteinExistence type="predicted"/>